<name>A0AAE1A0T2_9GAST</name>
<accession>A0AAE1A0T2</accession>
<comment type="caution">
    <text evidence="1">The sequence shown here is derived from an EMBL/GenBank/DDBJ whole genome shotgun (WGS) entry which is preliminary data.</text>
</comment>
<keyword evidence="2" id="KW-1185">Reference proteome</keyword>
<sequence>MPTKLDRNYKLCVSEKVVIIRLRKNHNKLKHSKLDHDFGHAGQSSCHTVDVAAQHILQNSPKFKYQQEKFWPEKNPAILKDLQCSTKIMA</sequence>
<dbReference type="Proteomes" id="UP001283361">
    <property type="component" value="Unassembled WGS sequence"/>
</dbReference>
<evidence type="ECO:0000313" key="2">
    <source>
        <dbReference type="Proteomes" id="UP001283361"/>
    </source>
</evidence>
<reference evidence="1" key="1">
    <citation type="journal article" date="2023" name="G3 (Bethesda)">
        <title>A reference genome for the long-term kleptoplast-retaining sea slug Elysia crispata morphotype clarki.</title>
        <authorList>
            <person name="Eastman K.E."/>
            <person name="Pendleton A.L."/>
            <person name="Shaikh M.A."/>
            <person name="Suttiyut T."/>
            <person name="Ogas R."/>
            <person name="Tomko P."/>
            <person name="Gavelis G."/>
            <person name="Widhalm J.R."/>
            <person name="Wisecaver J.H."/>
        </authorList>
    </citation>
    <scope>NUCLEOTIDE SEQUENCE</scope>
    <source>
        <strain evidence="1">ECLA1</strain>
    </source>
</reference>
<evidence type="ECO:0000313" key="1">
    <source>
        <dbReference type="EMBL" id="KAK3779164.1"/>
    </source>
</evidence>
<organism evidence="1 2">
    <name type="scientific">Elysia crispata</name>
    <name type="common">lettuce slug</name>
    <dbReference type="NCBI Taxonomy" id="231223"/>
    <lineage>
        <taxon>Eukaryota</taxon>
        <taxon>Metazoa</taxon>
        <taxon>Spiralia</taxon>
        <taxon>Lophotrochozoa</taxon>
        <taxon>Mollusca</taxon>
        <taxon>Gastropoda</taxon>
        <taxon>Heterobranchia</taxon>
        <taxon>Euthyneura</taxon>
        <taxon>Panpulmonata</taxon>
        <taxon>Sacoglossa</taxon>
        <taxon>Placobranchoidea</taxon>
        <taxon>Plakobranchidae</taxon>
        <taxon>Elysia</taxon>
    </lineage>
</organism>
<gene>
    <name evidence="1" type="ORF">RRG08_037226</name>
</gene>
<dbReference type="EMBL" id="JAWDGP010002877">
    <property type="protein sequence ID" value="KAK3779164.1"/>
    <property type="molecule type" value="Genomic_DNA"/>
</dbReference>
<protein>
    <submittedName>
        <fullName evidence="1">Uncharacterized protein</fullName>
    </submittedName>
</protein>
<dbReference type="AlphaFoldDB" id="A0AAE1A0T2"/>
<proteinExistence type="predicted"/>